<sequence>MSMIVTIRYSGKGNAAIDFAKEMVESGTLEKIRAEKGNLRYEYFVPLFDGSGNGEKTVLLIEQWENRAAIEAHQASHIGD</sequence>
<dbReference type="Proteomes" id="UP000004509">
    <property type="component" value="Unassembled WGS sequence"/>
</dbReference>
<dbReference type="InterPro" id="IPR011008">
    <property type="entry name" value="Dimeric_a/b-barrel"/>
</dbReference>
<dbReference type="SUPFAM" id="SSF54909">
    <property type="entry name" value="Dimeric alpha+beta barrel"/>
    <property type="match status" value="1"/>
</dbReference>
<feature type="domain" description="ABM" evidence="1">
    <location>
        <begin position="3"/>
        <end position="80"/>
    </location>
</feature>
<protein>
    <submittedName>
        <fullName evidence="2">Antibiotic biosynthesis monooxygenase</fullName>
    </submittedName>
</protein>
<dbReference type="Pfam" id="PF03992">
    <property type="entry name" value="ABM"/>
    <property type="match status" value="1"/>
</dbReference>
<keyword evidence="2" id="KW-0503">Monooxygenase</keyword>
<dbReference type="EMBL" id="ACYH01000073">
    <property type="protein sequence ID" value="EEV19151.1"/>
    <property type="molecule type" value="Genomic_DNA"/>
</dbReference>
<dbReference type="STRING" id="596324.TREVI0001_0255"/>
<name>C8PU12_9SPIR</name>
<organism evidence="2 3">
    <name type="scientific">Treponema vincentii ATCC 35580</name>
    <dbReference type="NCBI Taxonomy" id="596324"/>
    <lineage>
        <taxon>Bacteria</taxon>
        <taxon>Pseudomonadati</taxon>
        <taxon>Spirochaetota</taxon>
        <taxon>Spirochaetia</taxon>
        <taxon>Spirochaetales</taxon>
        <taxon>Treponemataceae</taxon>
        <taxon>Treponema</taxon>
    </lineage>
</organism>
<dbReference type="Gene3D" id="3.30.70.100">
    <property type="match status" value="1"/>
</dbReference>
<dbReference type="GO" id="GO:0004497">
    <property type="term" value="F:monooxygenase activity"/>
    <property type="evidence" value="ECO:0007669"/>
    <property type="project" value="UniProtKB-KW"/>
</dbReference>
<evidence type="ECO:0000313" key="3">
    <source>
        <dbReference type="Proteomes" id="UP000004509"/>
    </source>
</evidence>
<accession>C8PU12</accession>
<reference evidence="2 3" key="1">
    <citation type="submission" date="2009-07" db="EMBL/GenBank/DDBJ databases">
        <authorList>
            <person name="Madupu R."/>
            <person name="Sebastian Y."/>
            <person name="Durkin A.S."/>
            <person name="Torralba M."/>
            <person name="Methe B."/>
            <person name="Sutton G.G."/>
            <person name="Strausberg R.L."/>
            <person name="Nelson K.E."/>
        </authorList>
    </citation>
    <scope>NUCLEOTIDE SEQUENCE [LARGE SCALE GENOMIC DNA]</scope>
    <source>
        <strain evidence="2 3">ATCC 35580</strain>
    </source>
</reference>
<evidence type="ECO:0000313" key="2">
    <source>
        <dbReference type="EMBL" id="EEV19151.1"/>
    </source>
</evidence>
<comment type="caution">
    <text evidence="2">The sequence shown here is derived from an EMBL/GenBank/DDBJ whole genome shotgun (WGS) entry which is preliminary data.</text>
</comment>
<dbReference type="AlphaFoldDB" id="C8PU12"/>
<evidence type="ECO:0000259" key="1">
    <source>
        <dbReference type="PROSITE" id="PS51725"/>
    </source>
</evidence>
<dbReference type="PROSITE" id="PS51725">
    <property type="entry name" value="ABM"/>
    <property type="match status" value="1"/>
</dbReference>
<gene>
    <name evidence="2" type="ORF">TREVI0001_0255</name>
</gene>
<dbReference type="InterPro" id="IPR007138">
    <property type="entry name" value="ABM_dom"/>
</dbReference>
<dbReference type="RefSeq" id="WP_006190412.1">
    <property type="nucleotide sequence ID" value="NZ_ACYH01000073.1"/>
</dbReference>
<dbReference type="eggNOG" id="COG1359">
    <property type="taxonomic scope" value="Bacteria"/>
</dbReference>
<keyword evidence="2" id="KW-0560">Oxidoreductase</keyword>
<proteinExistence type="predicted"/>